<gene>
    <name evidence="1" type="ORF">DM02DRAFT_183104</name>
</gene>
<accession>A0A2V1D9C9</accession>
<organism evidence="1 2">
    <name type="scientific">Periconia macrospinosa</name>
    <dbReference type="NCBI Taxonomy" id="97972"/>
    <lineage>
        <taxon>Eukaryota</taxon>
        <taxon>Fungi</taxon>
        <taxon>Dikarya</taxon>
        <taxon>Ascomycota</taxon>
        <taxon>Pezizomycotina</taxon>
        <taxon>Dothideomycetes</taxon>
        <taxon>Pleosporomycetidae</taxon>
        <taxon>Pleosporales</taxon>
        <taxon>Massarineae</taxon>
        <taxon>Periconiaceae</taxon>
        <taxon>Periconia</taxon>
    </lineage>
</organism>
<evidence type="ECO:0000313" key="2">
    <source>
        <dbReference type="Proteomes" id="UP000244855"/>
    </source>
</evidence>
<protein>
    <submittedName>
        <fullName evidence="1">Uncharacterized protein</fullName>
    </submittedName>
</protein>
<dbReference type="EMBL" id="KZ805525">
    <property type="protein sequence ID" value="PVH94651.1"/>
    <property type="molecule type" value="Genomic_DNA"/>
</dbReference>
<reference evidence="1 2" key="1">
    <citation type="journal article" date="2018" name="Sci. Rep.">
        <title>Comparative genomics provides insights into the lifestyle and reveals functional heterogeneity of dark septate endophytic fungi.</title>
        <authorList>
            <person name="Knapp D.G."/>
            <person name="Nemeth J.B."/>
            <person name="Barry K."/>
            <person name="Hainaut M."/>
            <person name="Henrissat B."/>
            <person name="Johnson J."/>
            <person name="Kuo A."/>
            <person name="Lim J.H.P."/>
            <person name="Lipzen A."/>
            <person name="Nolan M."/>
            <person name="Ohm R.A."/>
            <person name="Tamas L."/>
            <person name="Grigoriev I.V."/>
            <person name="Spatafora J.W."/>
            <person name="Nagy L.G."/>
            <person name="Kovacs G.M."/>
        </authorList>
    </citation>
    <scope>NUCLEOTIDE SEQUENCE [LARGE SCALE GENOMIC DNA]</scope>
    <source>
        <strain evidence="1 2">DSE2036</strain>
    </source>
</reference>
<name>A0A2V1D9C9_9PLEO</name>
<evidence type="ECO:0000313" key="1">
    <source>
        <dbReference type="EMBL" id="PVH94651.1"/>
    </source>
</evidence>
<proteinExistence type="predicted"/>
<dbReference type="Proteomes" id="UP000244855">
    <property type="component" value="Unassembled WGS sequence"/>
</dbReference>
<keyword evidence="2" id="KW-1185">Reference proteome</keyword>
<dbReference type="AlphaFoldDB" id="A0A2V1D9C9"/>
<sequence>MEREGRKTGTDLANPIPADLPDWLAPWSPRNLLKQGITSPHASTDDSSKGIAWGLVCHACEVREMCGRWCGVCGCLTLWHVLCCAVLCGVPLTSSHLAEGPSGERWESMTRIRYPSITWSVRVS</sequence>